<dbReference type="CDD" id="cd11019">
    <property type="entry name" value="OsENODL1_like"/>
    <property type="match status" value="1"/>
</dbReference>
<dbReference type="InParanoid" id="A0A200QKZ1"/>
<dbReference type="GO" id="GO:0012505">
    <property type="term" value="C:endomembrane system"/>
    <property type="evidence" value="ECO:0007669"/>
    <property type="project" value="UniProtKB-SubCell"/>
</dbReference>
<comment type="subcellular location">
    <subcellularLocation>
        <location evidence="9">Endomembrane system</location>
        <topology evidence="9">Lipid-anchor</topology>
    </subcellularLocation>
    <subcellularLocation>
        <location evidence="1">Membrane</location>
        <topology evidence="1">Lipid-anchor</topology>
        <topology evidence="1">GPI-anchor</topology>
    </subcellularLocation>
</comment>
<evidence type="ECO:0000256" key="7">
    <source>
        <dbReference type="ARBA" id="ARBA00023288"/>
    </source>
</evidence>
<dbReference type="OMA" id="CFLGYAM"/>
<accession>A0A200QKZ1</accession>
<dbReference type="STRING" id="56857.A0A200QKZ1"/>
<dbReference type="InterPro" id="IPR041846">
    <property type="entry name" value="ENL_dom"/>
</dbReference>
<reference evidence="12 13" key="1">
    <citation type="journal article" date="2017" name="Mol. Plant">
        <title>The Genome of Medicinal Plant Macleaya cordata Provides New Insights into Benzylisoquinoline Alkaloids Metabolism.</title>
        <authorList>
            <person name="Liu X."/>
            <person name="Liu Y."/>
            <person name="Huang P."/>
            <person name="Ma Y."/>
            <person name="Qing Z."/>
            <person name="Tang Q."/>
            <person name="Cao H."/>
            <person name="Cheng P."/>
            <person name="Zheng Y."/>
            <person name="Yuan Z."/>
            <person name="Zhou Y."/>
            <person name="Liu J."/>
            <person name="Tang Z."/>
            <person name="Zhuo Y."/>
            <person name="Zhang Y."/>
            <person name="Yu L."/>
            <person name="Huang J."/>
            <person name="Yang P."/>
            <person name="Peng Q."/>
            <person name="Zhang J."/>
            <person name="Jiang W."/>
            <person name="Zhang Z."/>
            <person name="Lin K."/>
            <person name="Ro D.K."/>
            <person name="Chen X."/>
            <person name="Xiong X."/>
            <person name="Shang Y."/>
            <person name="Huang S."/>
            <person name="Zeng J."/>
        </authorList>
    </citation>
    <scope>NUCLEOTIDE SEQUENCE [LARGE SCALE GENOMIC DNA]</scope>
    <source>
        <strain evidence="13">cv. BLH2017</strain>
        <tissue evidence="12">Root</tissue>
    </source>
</reference>
<evidence type="ECO:0000259" key="11">
    <source>
        <dbReference type="PROSITE" id="PS51485"/>
    </source>
</evidence>
<dbReference type="PANTHER" id="PTHR33021:SF253">
    <property type="entry name" value="EARLY NODULIN-LIKE PROTEIN 9"/>
    <property type="match status" value="1"/>
</dbReference>
<dbReference type="Gene3D" id="2.60.40.420">
    <property type="entry name" value="Cupredoxins - blue copper proteins"/>
    <property type="match status" value="1"/>
</dbReference>
<evidence type="ECO:0000256" key="10">
    <source>
        <dbReference type="SAM" id="MobiDB-lite"/>
    </source>
</evidence>
<feature type="compositionally biased region" description="Polar residues" evidence="10">
    <location>
        <begin position="195"/>
        <end position="205"/>
    </location>
</feature>
<dbReference type="Pfam" id="PF02298">
    <property type="entry name" value="Cu_bind_like"/>
    <property type="match status" value="1"/>
</dbReference>
<dbReference type="PANTHER" id="PTHR33021">
    <property type="entry name" value="BLUE COPPER PROTEIN"/>
    <property type="match status" value="1"/>
</dbReference>
<keyword evidence="6" id="KW-0325">Glycoprotein</keyword>
<dbReference type="EMBL" id="MVGT01001732">
    <property type="protein sequence ID" value="OVA11130.1"/>
    <property type="molecule type" value="Genomic_DNA"/>
</dbReference>
<dbReference type="InterPro" id="IPR008972">
    <property type="entry name" value="Cupredoxin"/>
</dbReference>
<evidence type="ECO:0000256" key="6">
    <source>
        <dbReference type="ARBA" id="ARBA00023180"/>
    </source>
</evidence>
<keyword evidence="5" id="KW-1015">Disulfide bond</keyword>
<feature type="domain" description="Phytocyanin" evidence="11">
    <location>
        <begin position="40"/>
        <end position="144"/>
    </location>
</feature>
<evidence type="ECO:0000313" key="12">
    <source>
        <dbReference type="EMBL" id="OVA11130.1"/>
    </source>
</evidence>
<organism evidence="12 13">
    <name type="scientific">Macleaya cordata</name>
    <name type="common">Five-seeded plume-poppy</name>
    <name type="synonym">Bocconia cordata</name>
    <dbReference type="NCBI Taxonomy" id="56857"/>
    <lineage>
        <taxon>Eukaryota</taxon>
        <taxon>Viridiplantae</taxon>
        <taxon>Streptophyta</taxon>
        <taxon>Embryophyta</taxon>
        <taxon>Tracheophyta</taxon>
        <taxon>Spermatophyta</taxon>
        <taxon>Magnoliopsida</taxon>
        <taxon>Ranunculales</taxon>
        <taxon>Papaveraceae</taxon>
        <taxon>Papaveroideae</taxon>
        <taxon>Macleaya</taxon>
    </lineage>
</organism>
<dbReference type="GO" id="GO:0098552">
    <property type="term" value="C:side of membrane"/>
    <property type="evidence" value="ECO:0007669"/>
    <property type="project" value="UniProtKB-KW"/>
</dbReference>
<comment type="similarity">
    <text evidence="8">Belongs to the early nodulin-like (ENODL) family.</text>
</comment>
<protein>
    <submittedName>
        <fullName evidence="12">Plastocyanin-like</fullName>
    </submittedName>
</protein>
<dbReference type="PROSITE" id="PS51485">
    <property type="entry name" value="PHYTOCYANIN"/>
    <property type="match status" value="1"/>
</dbReference>
<proteinExistence type="inferred from homology"/>
<keyword evidence="13" id="KW-1185">Reference proteome</keyword>
<comment type="caution">
    <text evidence="12">The sequence shown here is derived from an EMBL/GenBank/DDBJ whole genome shotgun (WGS) entry which is preliminary data.</text>
</comment>
<dbReference type="GO" id="GO:0005886">
    <property type="term" value="C:plasma membrane"/>
    <property type="evidence" value="ECO:0007669"/>
    <property type="project" value="TreeGrafter"/>
</dbReference>
<feature type="compositionally biased region" description="Low complexity" evidence="10">
    <location>
        <begin position="206"/>
        <end position="233"/>
    </location>
</feature>
<dbReference type="FunCoup" id="A0A200QKZ1">
    <property type="interactions" value="144"/>
</dbReference>
<evidence type="ECO:0000313" key="13">
    <source>
        <dbReference type="Proteomes" id="UP000195402"/>
    </source>
</evidence>
<sequence length="255" mass="26744">MAKTISRSSDKINEKKALMQGLVVFCVVLLMMERSVVDATEFKVGGAKGWNVPSDSHALTYNQWAEMNRFQIGDSLLFVYQPDNDLVMQVNKEDYANCNTATPIATYSDGKTSIVFKDSGPHYFISGIKENCIKNEKMVVVVMANRNSHSSNSNQTSPVSPAPAPSGSNQTNPVSPAPAPSGSIEIVPAPVGMESPSQAPSGSTVSSAPAGQQSPPSAPSSPSSSSSSSTSSPMKFASFIVSAGAIVGSSLFLDL</sequence>
<dbReference type="GO" id="GO:0009055">
    <property type="term" value="F:electron transfer activity"/>
    <property type="evidence" value="ECO:0007669"/>
    <property type="project" value="InterPro"/>
</dbReference>
<keyword evidence="4" id="KW-0472">Membrane</keyword>
<evidence type="ECO:0000256" key="8">
    <source>
        <dbReference type="ARBA" id="ARBA00035011"/>
    </source>
</evidence>
<dbReference type="Proteomes" id="UP000195402">
    <property type="component" value="Unassembled WGS sequence"/>
</dbReference>
<dbReference type="SUPFAM" id="SSF49503">
    <property type="entry name" value="Cupredoxins"/>
    <property type="match status" value="1"/>
</dbReference>
<keyword evidence="7" id="KW-0449">Lipoprotein</keyword>
<keyword evidence="2" id="KW-0336">GPI-anchor</keyword>
<name>A0A200QKZ1_MACCD</name>
<feature type="region of interest" description="Disordered" evidence="10">
    <location>
        <begin position="148"/>
        <end position="233"/>
    </location>
</feature>
<dbReference type="InterPro" id="IPR003245">
    <property type="entry name" value="Phytocyanin_dom"/>
</dbReference>
<dbReference type="FunFam" id="2.60.40.420:FF:000010">
    <property type="entry name" value="Early nodulin-like protein 1"/>
    <property type="match status" value="1"/>
</dbReference>
<keyword evidence="3" id="KW-0732">Signal</keyword>
<dbReference type="AlphaFoldDB" id="A0A200QKZ1"/>
<evidence type="ECO:0000256" key="2">
    <source>
        <dbReference type="ARBA" id="ARBA00022622"/>
    </source>
</evidence>
<evidence type="ECO:0000256" key="1">
    <source>
        <dbReference type="ARBA" id="ARBA00004589"/>
    </source>
</evidence>
<evidence type="ECO:0000256" key="5">
    <source>
        <dbReference type="ARBA" id="ARBA00023157"/>
    </source>
</evidence>
<evidence type="ECO:0000256" key="3">
    <source>
        <dbReference type="ARBA" id="ARBA00022729"/>
    </source>
</evidence>
<gene>
    <name evidence="12" type="ORF">BVC80_1741g127</name>
</gene>
<evidence type="ECO:0000256" key="4">
    <source>
        <dbReference type="ARBA" id="ARBA00023136"/>
    </source>
</evidence>
<evidence type="ECO:0000256" key="9">
    <source>
        <dbReference type="ARBA" id="ARBA00037868"/>
    </source>
</evidence>
<dbReference type="InterPro" id="IPR039391">
    <property type="entry name" value="Phytocyanin-like"/>
</dbReference>
<dbReference type="OrthoDB" id="691587at2759"/>